<dbReference type="PANTHER" id="PTHR38790">
    <property type="entry name" value="2EXR DOMAIN-CONTAINING PROTEIN-RELATED"/>
    <property type="match status" value="1"/>
</dbReference>
<protein>
    <recommendedName>
        <fullName evidence="1">DUF7730 domain-containing protein</fullName>
    </recommendedName>
</protein>
<feature type="domain" description="DUF7730" evidence="1">
    <location>
        <begin position="2"/>
        <end position="164"/>
    </location>
</feature>
<dbReference type="KEGG" id="bor:COCMIDRAFT_108235"/>
<evidence type="ECO:0000313" key="3">
    <source>
        <dbReference type="Proteomes" id="UP000054032"/>
    </source>
</evidence>
<evidence type="ECO:0000313" key="2">
    <source>
        <dbReference type="EMBL" id="EUC40655.1"/>
    </source>
</evidence>
<dbReference type="EMBL" id="KI964148">
    <property type="protein sequence ID" value="EUC40655.1"/>
    <property type="molecule type" value="Genomic_DNA"/>
</dbReference>
<dbReference type="GeneID" id="19119207"/>
<sequence>MTSQLLQVPREIRDIIYEYVLVRNIIHVERAAATVPETTAKQSPEFYRQLTQSYPLTHTRSHRRVWAIPRFDLGLPSFKDDPELPPSHVQMTYQITRQCNLPFGHRIGIRLLQTCQQIYREAREIFYSKNVFSFRTVECIPTAFAFLCDRPAESLRLISSMEITLGEGTNLRGTTEAHYPVVARSTDSVVLRYVYNHFTNLCTLLSTSRMQLRKLTLVIDSLHQFYRPVFPSPTDCIKWETQRMSGPRPWVAPWVEPLFKVENLECLEIHWILDRPEICRMADTLSLMKEQMLAPKGSRRRGRSDCFCDPRFNFRINYQVITQERTSICCELSRDDLLHSDESDGNDSEHSRKLRSSEEKLTAAWRQHMQRIFEASGCL</sequence>
<gene>
    <name evidence="2" type="ORF">COCMIDRAFT_108235</name>
</gene>
<dbReference type="Proteomes" id="UP000054032">
    <property type="component" value="Unassembled WGS sequence"/>
</dbReference>
<proteinExistence type="predicted"/>
<keyword evidence="3" id="KW-1185">Reference proteome</keyword>
<dbReference type="InterPro" id="IPR056632">
    <property type="entry name" value="DUF7730"/>
</dbReference>
<dbReference type="OrthoDB" id="5420711at2759"/>
<dbReference type="RefSeq" id="XP_007692827.1">
    <property type="nucleotide sequence ID" value="XM_007694637.1"/>
</dbReference>
<accession>W6YSQ8</accession>
<organism evidence="2 3">
    <name type="scientific">Bipolaris oryzae ATCC 44560</name>
    <dbReference type="NCBI Taxonomy" id="930090"/>
    <lineage>
        <taxon>Eukaryota</taxon>
        <taxon>Fungi</taxon>
        <taxon>Dikarya</taxon>
        <taxon>Ascomycota</taxon>
        <taxon>Pezizomycotina</taxon>
        <taxon>Dothideomycetes</taxon>
        <taxon>Pleosporomycetidae</taxon>
        <taxon>Pleosporales</taxon>
        <taxon>Pleosporineae</taxon>
        <taxon>Pleosporaceae</taxon>
        <taxon>Bipolaris</taxon>
    </lineage>
</organism>
<evidence type="ECO:0000259" key="1">
    <source>
        <dbReference type="Pfam" id="PF24864"/>
    </source>
</evidence>
<reference evidence="2 3" key="1">
    <citation type="journal article" date="2013" name="PLoS Genet.">
        <title>Comparative genome structure, secondary metabolite, and effector coding capacity across Cochliobolus pathogens.</title>
        <authorList>
            <person name="Condon B.J."/>
            <person name="Leng Y."/>
            <person name="Wu D."/>
            <person name="Bushley K.E."/>
            <person name="Ohm R.A."/>
            <person name="Otillar R."/>
            <person name="Martin J."/>
            <person name="Schackwitz W."/>
            <person name="Grimwood J."/>
            <person name="MohdZainudin N."/>
            <person name="Xue C."/>
            <person name="Wang R."/>
            <person name="Manning V.A."/>
            <person name="Dhillon B."/>
            <person name="Tu Z.J."/>
            <person name="Steffenson B.J."/>
            <person name="Salamov A."/>
            <person name="Sun H."/>
            <person name="Lowry S."/>
            <person name="LaButti K."/>
            <person name="Han J."/>
            <person name="Copeland A."/>
            <person name="Lindquist E."/>
            <person name="Barry K."/>
            <person name="Schmutz J."/>
            <person name="Baker S.E."/>
            <person name="Ciuffetti L.M."/>
            <person name="Grigoriev I.V."/>
            <person name="Zhong S."/>
            <person name="Turgeon B.G."/>
        </authorList>
    </citation>
    <scope>NUCLEOTIDE SEQUENCE [LARGE SCALE GENOMIC DNA]</scope>
    <source>
        <strain evidence="2 3">ATCC 44560</strain>
    </source>
</reference>
<dbReference type="HOGENOM" id="CLU_729558_0_0_1"/>
<dbReference type="PANTHER" id="PTHR38790:SF9">
    <property type="entry name" value="F-BOX DOMAIN-CONTAINING PROTEIN"/>
    <property type="match status" value="1"/>
</dbReference>
<dbReference type="AlphaFoldDB" id="W6YSQ8"/>
<dbReference type="Pfam" id="PF24864">
    <property type="entry name" value="DUF7730"/>
    <property type="match status" value="1"/>
</dbReference>
<name>W6YSQ8_COCMI</name>